<dbReference type="AlphaFoldDB" id="A0A023FET1"/>
<dbReference type="EMBL" id="GBBK01005049">
    <property type="protein sequence ID" value="JAC19433.1"/>
    <property type="molecule type" value="mRNA"/>
</dbReference>
<sequence length="93" mass="9267">MNEVKDSEDYYCPQCSRPDTAKATGRSNGSSQEDMADGSGGGGEELSPESSQEFADSSSPAAAAAEEVEDAGASVATITKPPAPAAPLVSAAV</sequence>
<feature type="compositionally biased region" description="Low complexity" evidence="1">
    <location>
        <begin position="48"/>
        <end position="76"/>
    </location>
</feature>
<reference evidence="2" key="1">
    <citation type="submission" date="2014-03" db="EMBL/GenBank/DDBJ databases">
        <title>The sialotranscriptome of Amblyomma triste, Amblyomma parvum and Amblyomma cajennense ticks, uncovered by 454-based RNA-seq.</title>
        <authorList>
            <person name="Garcia G.R."/>
            <person name="Gardinassi L.G."/>
            <person name="Ribeiro J.M."/>
            <person name="Anatriello E."/>
            <person name="Ferreira B.R."/>
            <person name="Moreira H.N."/>
            <person name="Mafra C."/>
            <person name="Olegario M.M."/>
            <person name="Szabo P.J."/>
            <person name="Miranda-Santos I.K."/>
            <person name="Maruyama S.R."/>
        </authorList>
    </citation>
    <scope>NUCLEOTIDE SEQUENCE</scope>
    <source>
        <strain evidence="2">Uberlandia</strain>
        <tissue evidence="2">Salivary glands</tissue>
    </source>
</reference>
<evidence type="ECO:0000313" key="2">
    <source>
        <dbReference type="EMBL" id="JAC19433.1"/>
    </source>
</evidence>
<proteinExistence type="evidence at transcript level"/>
<accession>A0A023FET1</accession>
<name>A0A023FET1_AMBCJ</name>
<feature type="region of interest" description="Disordered" evidence="1">
    <location>
        <begin position="1"/>
        <end position="93"/>
    </location>
</feature>
<organism evidence="2">
    <name type="scientific">Amblyomma cajennense</name>
    <name type="common">Cayenne tick</name>
    <name type="synonym">Acarus cajennensis</name>
    <dbReference type="NCBI Taxonomy" id="34607"/>
    <lineage>
        <taxon>Eukaryota</taxon>
        <taxon>Metazoa</taxon>
        <taxon>Ecdysozoa</taxon>
        <taxon>Arthropoda</taxon>
        <taxon>Chelicerata</taxon>
        <taxon>Arachnida</taxon>
        <taxon>Acari</taxon>
        <taxon>Parasitiformes</taxon>
        <taxon>Ixodida</taxon>
        <taxon>Ixodoidea</taxon>
        <taxon>Ixodidae</taxon>
        <taxon>Amblyomminae</taxon>
        <taxon>Amblyomma</taxon>
    </lineage>
</organism>
<protein>
    <submittedName>
        <fullName evidence="2">Uncharacterized protein</fullName>
    </submittedName>
</protein>
<evidence type="ECO:0000256" key="1">
    <source>
        <dbReference type="SAM" id="MobiDB-lite"/>
    </source>
</evidence>